<dbReference type="SUPFAM" id="SSF55729">
    <property type="entry name" value="Acyl-CoA N-acyltransferases (Nat)"/>
    <property type="match status" value="1"/>
</dbReference>
<accession>A0ABX2DKK4</accession>
<dbReference type="Gene3D" id="3.40.630.30">
    <property type="match status" value="1"/>
</dbReference>
<dbReference type="EMBL" id="JABMKX010000003">
    <property type="protein sequence ID" value="NQX45163.1"/>
    <property type="molecule type" value="Genomic_DNA"/>
</dbReference>
<dbReference type="InterPro" id="IPR050680">
    <property type="entry name" value="YpeA/RimI_acetyltransf"/>
</dbReference>
<evidence type="ECO:0000256" key="2">
    <source>
        <dbReference type="ARBA" id="ARBA00023315"/>
    </source>
</evidence>
<dbReference type="CDD" id="cd04301">
    <property type="entry name" value="NAT_SF"/>
    <property type="match status" value="1"/>
</dbReference>
<comment type="caution">
    <text evidence="4">The sequence shown here is derived from an EMBL/GenBank/DDBJ whole genome shotgun (WGS) entry which is preliminary data.</text>
</comment>
<gene>
    <name evidence="4" type="ORF">HQN87_07450</name>
</gene>
<keyword evidence="5" id="KW-1185">Reference proteome</keyword>
<dbReference type="RefSeq" id="WP_173130003.1">
    <property type="nucleotide sequence ID" value="NZ_JABMKX010000003.1"/>
</dbReference>
<sequence length="158" mass="17878">MNIIELDLAQNQQEISRLLEEHSRRMDSSIPPYQREVISLAAYENGIFVGGITGELVWNILNVHLLAVDPRYRGHGLGGTLLKELEARAAGRGCKVSELTTMSWQAPHFYQKQGYEIFGEIKDCPNEGQTKYYLQKQLKPGSPSKEVPALRTIPFKLH</sequence>
<reference evidence="4 5" key="1">
    <citation type="submission" date="2020-05" db="EMBL/GenBank/DDBJ databases">
        <title>Paenibacillus glebae, sp. nov., Paenibacillus humi sp. nov., Paenibacillus pedi sp. nov., Paenibacillus terrestris sp. nov. and Paenibacillus terricola sp. nov., isolated from a forest top soil sample.</title>
        <authorList>
            <person name="Qi S."/>
            <person name="Carlier A."/>
            <person name="Cnockaert M."/>
            <person name="Vandamme P."/>
        </authorList>
    </citation>
    <scope>NUCLEOTIDE SEQUENCE [LARGE SCALE GENOMIC DNA]</scope>
    <source>
        <strain evidence="4 5">LMG 29502</strain>
    </source>
</reference>
<evidence type="ECO:0000256" key="1">
    <source>
        <dbReference type="ARBA" id="ARBA00022679"/>
    </source>
</evidence>
<dbReference type="Pfam" id="PF00583">
    <property type="entry name" value="Acetyltransf_1"/>
    <property type="match status" value="1"/>
</dbReference>
<evidence type="ECO:0000313" key="5">
    <source>
        <dbReference type="Proteomes" id="UP000711047"/>
    </source>
</evidence>
<protein>
    <submittedName>
        <fullName evidence="4">GNAT family N-acetyltransferase</fullName>
    </submittedName>
</protein>
<dbReference type="PANTHER" id="PTHR43420">
    <property type="entry name" value="ACETYLTRANSFERASE"/>
    <property type="match status" value="1"/>
</dbReference>
<organism evidence="4 5">
    <name type="scientific">Paenibacillus tritici</name>
    <dbReference type="NCBI Taxonomy" id="1873425"/>
    <lineage>
        <taxon>Bacteria</taxon>
        <taxon>Bacillati</taxon>
        <taxon>Bacillota</taxon>
        <taxon>Bacilli</taxon>
        <taxon>Bacillales</taxon>
        <taxon>Paenibacillaceae</taxon>
        <taxon>Paenibacillus</taxon>
    </lineage>
</organism>
<evidence type="ECO:0000259" key="3">
    <source>
        <dbReference type="PROSITE" id="PS51186"/>
    </source>
</evidence>
<dbReference type="PROSITE" id="PS51186">
    <property type="entry name" value="GNAT"/>
    <property type="match status" value="1"/>
</dbReference>
<keyword evidence="2" id="KW-0012">Acyltransferase</keyword>
<keyword evidence="1" id="KW-0808">Transferase</keyword>
<feature type="domain" description="N-acetyltransferase" evidence="3">
    <location>
        <begin position="1"/>
        <end position="139"/>
    </location>
</feature>
<dbReference type="InterPro" id="IPR000182">
    <property type="entry name" value="GNAT_dom"/>
</dbReference>
<dbReference type="PANTHER" id="PTHR43420:SF52">
    <property type="entry name" value="N-ACETYLTRANSFERASE YODP"/>
    <property type="match status" value="1"/>
</dbReference>
<name>A0ABX2DKK4_9BACL</name>
<evidence type="ECO:0000313" key="4">
    <source>
        <dbReference type="EMBL" id="NQX45163.1"/>
    </source>
</evidence>
<dbReference type="Proteomes" id="UP000711047">
    <property type="component" value="Unassembled WGS sequence"/>
</dbReference>
<dbReference type="InterPro" id="IPR016181">
    <property type="entry name" value="Acyl_CoA_acyltransferase"/>
</dbReference>
<proteinExistence type="predicted"/>